<feature type="region of interest" description="Disordered" evidence="2">
    <location>
        <begin position="1"/>
        <end position="48"/>
    </location>
</feature>
<organism evidence="3 4">
    <name type="scientific">Chaetomium fimeti</name>
    <dbReference type="NCBI Taxonomy" id="1854472"/>
    <lineage>
        <taxon>Eukaryota</taxon>
        <taxon>Fungi</taxon>
        <taxon>Dikarya</taxon>
        <taxon>Ascomycota</taxon>
        <taxon>Pezizomycotina</taxon>
        <taxon>Sordariomycetes</taxon>
        <taxon>Sordariomycetidae</taxon>
        <taxon>Sordariales</taxon>
        <taxon>Chaetomiaceae</taxon>
        <taxon>Chaetomium</taxon>
    </lineage>
</organism>
<evidence type="ECO:0000256" key="2">
    <source>
        <dbReference type="SAM" id="MobiDB-lite"/>
    </source>
</evidence>
<protein>
    <submittedName>
        <fullName evidence="3">Uncharacterized protein</fullName>
    </submittedName>
</protein>
<feature type="compositionally biased region" description="Basic and acidic residues" evidence="2">
    <location>
        <begin position="171"/>
        <end position="186"/>
    </location>
</feature>
<feature type="region of interest" description="Disordered" evidence="2">
    <location>
        <begin position="387"/>
        <end position="423"/>
    </location>
</feature>
<evidence type="ECO:0000313" key="3">
    <source>
        <dbReference type="EMBL" id="KAK3293602.1"/>
    </source>
</evidence>
<keyword evidence="1" id="KW-0175">Coiled coil</keyword>
<dbReference type="PANTHER" id="PTHR42041">
    <property type="entry name" value="DNA ENDONUCLEASE ACTIVATOR CTP1 C-TERMINAL DOMAIN-CONTAINING PROTEIN"/>
    <property type="match status" value="1"/>
</dbReference>
<feature type="compositionally biased region" description="Low complexity" evidence="2">
    <location>
        <begin position="530"/>
        <end position="543"/>
    </location>
</feature>
<feature type="compositionally biased region" description="Low complexity" evidence="2">
    <location>
        <begin position="647"/>
        <end position="660"/>
    </location>
</feature>
<feature type="region of interest" description="Disordered" evidence="2">
    <location>
        <begin position="225"/>
        <end position="260"/>
    </location>
</feature>
<sequence>MSSPLSPAGGGQPLQPVSHNAQRESALFASVQLHERMGESPSGRDSSVHEKINQFNTLAMHSKTLERKTADAALKRAMLGREEAEAEARRYRDEVMVLRKEVEEGKKNERKVGERLEAVMENSGRAKEMYAHSQQRWEKEIRRSRKETFKVQSTLVKAQEELKSCRTAQKATEEELHTERERSKAREQEAFDAQYRLVGLQEQLGQALARAKMLEQELEAMRTLAKNDTEVKRTTSTDERDDSEGPRKRARLSSVSSFGHGNPEIETITMLWEWEKQRADRALEQVDFLEAECQLKVCSAGKELRKTSVQRSSTRKRTSMLISDAGDSMILSESRRASAEMPMAPPKRSKTDQLRKEKEPRRSTIFLPEEGIFRTVSQAEADAMAAKSTASSGVSPTEAASSVPITPTDNNPMYRRTPSLDPPDFAVLNKQRTSLLSLLDAPHRQEPAQVFNIPTTPGPAAPGAHHVETEDEADARHTAKPPAEIALPPRQPTISGPLTEPLPSHSTTAATATIDAHTRPHTTASHYRPSTSTTSTVTTTTTTKVPLREEPDDESGPTLAQRLMKMQRTPSRQTGDNHHRASDGSNPDGPSFDTSNPALTPTMTREQALAQIRERRGRARSVGRVGSAGSSSAAAAGASAGAGAGASAGAVGNGSRAGSSQSQRAGEVRRKVSGSSATGEVRRKVSGSGPGGAEVRRKVSGDLGATARRAVGGEERGRERDVRREVSAPTASGAAGTIRGSTAGGVRRIRS</sequence>
<reference evidence="3" key="1">
    <citation type="journal article" date="2023" name="Mol. Phylogenet. Evol.">
        <title>Genome-scale phylogeny and comparative genomics of the fungal order Sordariales.</title>
        <authorList>
            <person name="Hensen N."/>
            <person name="Bonometti L."/>
            <person name="Westerberg I."/>
            <person name="Brannstrom I.O."/>
            <person name="Guillou S."/>
            <person name="Cros-Aarteil S."/>
            <person name="Calhoun S."/>
            <person name="Haridas S."/>
            <person name="Kuo A."/>
            <person name="Mondo S."/>
            <person name="Pangilinan J."/>
            <person name="Riley R."/>
            <person name="LaButti K."/>
            <person name="Andreopoulos B."/>
            <person name="Lipzen A."/>
            <person name="Chen C."/>
            <person name="Yan M."/>
            <person name="Daum C."/>
            <person name="Ng V."/>
            <person name="Clum A."/>
            <person name="Steindorff A."/>
            <person name="Ohm R.A."/>
            <person name="Martin F."/>
            <person name="Silar P."/>
            <person name="Natvig D.O."/>
            <person name="Lalanne C."/>
            <person name="Gautier V."/>
            <person name="Ament-Velasquez S.L."/>
            <person name="Kruys A."/>
            <person name="Hutchinson M.I."/>
            <person name="Powell A.J."/>
            <person name="Barry K."/>
            <person name="Miller A.N."/>
            <person name="Grigoriev I.V."/>
            <person name="Debuchy R."/>
            <person name="Gladieux P."/>
            <person name="Hiltunen Thoren M."/>
            <person name="Johannesson H."/>
        </authorList>
    </citation>
    <scope>NUCLEOTIDE SEQUENCE</scope>
    <source>
        <strain evidence="3">CBS 168.71</strain>
    </source>
</reference>
<feature type="compositionally biased region" description="Basic and acidic residues" evidence="2">
    <location>
        <begin position="225"/>
        <end position="247"/>
    </location>
</feature>
<feature type="region of interest" description="Disordered" evidence="2">
    <location>
        <begin position="456"/>
        <end position="602"/>
    </location>
</feature>
<feature type="region of interest" description="Disordered" evidence="2">
    <location>
        <begin position="309"/>
        <end position="360"/>
    </location>
</feature>
<dbReference type="RefSeq" id="XP_062657116.1">
    <property type="nucleotide sequence ID" value="XM_062801830.1"/>
</dbReference>
<accession>A0AAE0HBP2</accession>
<dbReference type="PANTHER" id="PTHR42041:SF1">
    <property type="entry name" value="DNA ENDONUCLEASE ACTIVATOR CTP1 C-TERMINAL DOMAIN-CONTAINING PROTEIN"/>
    <property type="match status" value="1"/>
</dbReference>
<comment type="caution">
    <text evidence="3">The sequence shown here is derived from an EMBL/GenBank/DDBJ whole genome shotgun (WGS) entry which is preliminary data.</text>
</comment>
<dbReference type="AlphaFoldDB" id="A0AAE0HBP2"/>
<feature type="compositionally biased region" description="Basic and acidic residues" evidence="2">
    <location>
        <begin position="349"/>
        <end position="360"/>
    </location>
</feature>
<evidence type="ECO:0000313" key="4">
    <source>
        <dbReference type="Proteomes" id="UP001278766"/>
    </source>
</evidence>
<keyword evidence="4" id="KW-1185">Reference proteome</keyword>
<feature type="compositionally biased region" description="Polar residues" evidence="2">
    <location>
        <begin position="592"/>
        <end position="602"/>
    </location>
</feature>
<feature type="compositionally biased region" description="Polar residues" evidence="2">
    <location>
        <begin position="388"/>
        <end position="411"/>
    </location>
</feature>
<feature type="compositionally biased region" description="Basic and acidic residues" evidence="2">
    <location>
        <begin position="711"/>
        <end position="726"/>
    </location>
</feature>
<name>A0AAE0HBP2_9PEZI</name>
<gene>
    <name evidence="3" type="ORF">B0H64DRAFT_364322</name>
</gene>
<feature type="coiled-coil region" evidence="1">
    <location>
        <begin position="74"/>
        <end position="108"/>
    </location>
</feature>
<reference evidence="3" key="2">
    <citation type="submission" date="2023-06" db="EMBL/GenBank/DDBJ databases">
        <authorList>
            <consortium name="Lawrence Berkeley National Laboratory"/>
            <person name="Haridas S."/>
            <person name="Hensen N."/>
            <person name="Bonometti L."/>
            <person name="Westerberg I."/>
            <person name="Brannstrom I.O."/>
            <person name="Guillou S."/>
            <person name="Cros-Aarteil S."/>
            <person name="Calhoun S."/>
            <person name="Kuo A."/>
            <person name="Mondo S."/>
            <person name="Pangilinan J."/>
            <person name="Riley R."/>
            <person name="Labutti K."/>
            <person name="Andreopoulos B."/>
            <person name="Lipzen A."/>
            <person name="Chen C."/>
            <person name="Yanf M."/>
            <person name="Daum C."/>
            <person name="Ng V."/>
            <person name="Clum A."/>
            <person name="Steindorff A."/>
            <person name="Ohm R."/>
            <person name="Martin F."/>
            <person name="Silar P."/>
            <person name="Natvig D."/>
            <person name="Lalanne C."/>
            <person name="Gautier V."/>
            <person name="Ament-Velasquez S.L."/>
            <person name="Kruys A."/>
            <person name="Hutchinson M.I."/>
            <person name="Powell A.J."/>
            <person name="Barry K."/>
            <person name="Miller A.N."/>
            <person name="Grigoriev I.V."/>
            <person name="Debuchy R."/>
            <person name="Gladieux P."/>
            <person name="Thoren M.H."/>
            <person name="Johannesson H."/>
        </authorList>
    </citation>
    <scope>NUCLEOTIDE SEQUENCE</scope>
    <source>
        <strain evidence="3">CBS 168.71</strain>
    </source>
</reference>
<feature type="region of interest" description="Disordered" evidence="2">
    <location>
        <begin position="642"/>
        <end position="751"/>
    </location>
</feature>
<feature type="region of interest" description="Disordered" evidence="2">
    <location>
        <begin position="164"/>
        <end position="186"/>
    </location>
</feature>
<dbReference type="EMBL" id="JAUEPN010000006">
    <property type="protein sequence ID" value="KAK3293602.1"/>
    <property type="molecule type" value="Genomic_DNA"/>
</dbReference>
<proteinExistence type="predicted"/>
<evidence type="ECO:0000256" key="1">
    <source>
        <dbReference type="SAM" id="Coils"/>
    </source>
</evidence>
<dbReference type="GeneID" id="87838778"/>
<dbReference type="Proteomes" id="UP001278766">
    <property type="component" value="Unassembled WGS sequence"/>
</dbReference>